<proteinExistence type="predicted"/>
<name>A0ABR3TM91_9PEZI</name>
<sequence>MTNAPSSPAWDTDCHQVPATPRDASDEKQKKIKKRPNKKVKYEEYVYCGDCEEQVNGMIKMHDSVQAYLLKNGESDTKEAKADSQRIARKMRPGLTRRANSRAAQEDEEPQRNLERVKKVRFASRVEVATKYRFDPAEEGVLSSSRGLVQRVQFRNGKELGKRRRGRGCYAYLRASKRTYRPGKFPTMDILNTSFFNEMKYKWDDANFGHGEHLYALDEDTEDAEAAPLLPRTKPWDDDEDEE</sequence>
<dbReference type="Proteomes" id="UP001521184">
    <property type="component" value="Unassembled WGS sequence"/>
</dbReference>
<protein>
    <submittedName>
        <fullName evidence="2">Uncharacterized protein</fullName>
    </submittedName>
</protein>
<feature type="compositionally biased region" description="Basic and acidic residues" evidence="1">
    <location>
        <begin position="74"/>
        <end position="86"/>
    </location>
</feature>
<reference evidence="2 3" key="1">
    <citation type="journal article" date="2023" name="Plant Dis.">
        <title>First Report of Diplodia intermedia Causing Canker and Dieback Diseases on Apple Trees in Canada.</title>
        <authorList>
            <person name="Ellouze W."/>
            <person name="Ilyukhin E."/>
            <person name="Sulman M."/>
            <person name="Ali S."/>
        </authorList>
    </citation>
    <scope>NUCLEOTIDE SEQUENCE [LARGE SCALE GENOMIC DNA]</scope>
    <source>
        <strain evidence="2 3">M45-28</strain>
    </source>
</reference>
<dbReference type="EMBL" id="JAKEKT020000049">
    <property type="protein sequence ID" value="KAL1640491.1"/>
    <property type="molecule type" value="Genomic_DNA"/>
</dbReference>
<accession>A0ABR3TM91</accession>
<evidence type="ECO:0000313" key="3">
    <source>
        <dbReference type="Proteomes" id="UP001521184"/>
    </source>
</evidence>
<evidence type="ECO:0000256" key="1">
    <source>
        <dbReference type="SAM" id="MobiDB-lite"/>
    </source>
</evidence>
<organism evidence="2 3">
    <name type="scientific">Diplodia intermedia</name>
    <dbReference type="NCBI Taxonomy" id="856260"/>
    <lineage>
        <taxon>Eukaryota</taxon>
        <taxon>Fungi</taxon>
        <taxon>Dikarya</taxon>
        <taxon>Ascomycota</taxon>
        <taxon>Pezizomycotina</taxon>
        <taxon>Dothideomycetes</taxon>
        <taxon>Dothideomycetes incertae sedis</taxon>
        <taxon>Botryosphaeriales</taxon>
        <taxon>Botryosphaeriaceae</taxon>
        <taxon>Diplodia</taxon>
    </lineage>
</organism>
<gene>
    <name evidence="2" type="ORF">SLS58_006841</name>
</gene>
<feature type="region of interest" description="Disordered" evidence="1">
    <location>
        <begin position="74"/>
        <end position="112"/>
    </location>
</feature>
<evidence type="ECO:0000313" key="2">
    <source>
        <dbReference type="EMBL" id="KAL1640491.1"/>
    </source>
</evidence>
<keyword evidence="3" id="KW-1185">Reference proteome</keyword>
<feature type="region of interest" description="Disordered" evidence="1">
    <location>
        <begin position="1"/>
        <end position="37"/>
    </location>
</feature>
<comment type="caution">
    <text evidence="2">The sequence shown here is derived from an EMBL/GenBank/DDBJ whole genome shotgun (WGS) entry which is preliminary data.</text>
</comment>
<feature type="region of interest" description="Disordered" evidence="1">
    <location>
        <begin position="219"/>
        <end position="243"/>
    </location>
</feature>